<dbReference type="PANTHER" id="PTHR34154">
    <property type="entry name" value="ALKALI-SENSITIVE LINKAGE PROTEIN 1"/>
    <property type="match status" value="1"/>
</dbReference>
<accession>H0ES23</accession>
<dbReference type="Pfam" id="PF11790">
    <property type="entry name" value="Glyco_hydro_cc"/>
    <property type="match status" value="1"/>
</dbReference>
<gene>
    <name evidence="2" type="ORF">M7I_5498</name>
</gene>
<comment type="caution">
    <text evidence="2">The sequence shown here is derived from an EMBL/GenBank/DDBJ whole genome shotgun (WGS) entry which is preliminary data.</text>
</comment>
<dbReference type="Proteomes" id="UP000005446">
    <property type="component" value="Unassembled WGS sequence"/>
</dbReference>
<protein>
    <submittedName>
        <fullName evidence="2">Putative Uncharacterized serine-rich protein C13G6.10c</fullName>
    </submittedName>
</protein>
<dbReference type="AlphaFoldDB" id="H0ES23"/>
<reference evidence="2 3" key="1">
    <citation type="journal article" date="2012" name="Eukaryot. Cell">
        <title>Genome sequence of the fungus Glarea lozoyensis: the first genome sequence of a species from the Helotiaceae family.</title>
        <authorList>
            <person name="Youssar L."/>
            <person name="Gruening B.A."/>
            <person name="Erxleben A."/>
            <person name="Guenther S."/>
            <person name="Huettel W."/>
        </authorList>
    </citation>
    <scope>NUCLEOTIDE SEQUENCE [LARGE SCALE GENOMIC DNA]</scope>
    <source>
        <strain evidence="3">ATCC 74030 / MF5533</strain>
    </source>
</reference>
<proteinExistence type="predicted"/>
<sequence length="313" mass="33763">METAATGPKPSKVVQDALAQDLTYRDSSKRGLVFVPSKKGHVADNQIWVEAGSDLSWYYNYEPTPSATYSNRTQEEFEFVPMLWSAATTNFADTVRNLISGGRNITHVMGFNEPDGESSTGGSGMSPDSAAASWISQIEPLRKLGIKAGAPAVTGSQRGLEWLVNFFSACQDAGTNCTADFFPTHWYGDFGGLASHMGQISAAYPNKTMWITEYAMSNADLEPTQEFFNMSADYFDRLDSVERYSYFGSFRSDVSNVGPNAAMLDNKGRLTDIGSWYLGQAATGNVPKGAASRLTGSGGAVMAALVVAGFLMI</sequence>
<dbReference type="HOGENOM" id="CLU_040908_3_2_1"/>
<dbReference type="SUPFAM" id="SSF51445">
    <property type="entry name" value="(Trans)glycosidases"/>
    <property type="match status" value="1"/>
</dbReference>
<evidence type="ECO:0000313" key="2">
    <source>
        <dbReference type="EMBL" id="EHK98659.1"/>
    </source>
</evidence>
<dbReference type="FunFam" id="3.20.20.80:FF:000207">
    <property type="entry name" value="Glycoside hydrolase family 128 protein"/>
    <property type="match status" value="1"/>
</dbReference>
<dbReference type="InterPro" id="IPR024655">
    <property type="entry name" value="Asl1_glyco_hydro_catalytic"/>
</dbReference>
<dbReference type="Gene3D" id="3.20.20.80">
    <property type="entry name" value="Glycosidases"/>
    <property type="match status" value="1"/>
</dbReference>
<dbReference type="PANTHER" id="PTHR34154:SF3">
    <property type="entry name" value="ALKALI-SENSITIVE LINKAGE PROTEIN 1"/>
    <property type="match status" value="1"/>
</dbReference>
<evidence type="ECO:0000313" key="3">
    <source>
        <dbReference type="Proteomes" id="UP000005446"/>
    </source>
</evidence>
<dbReference type="GO" id="GO:0071966">
    <property type="term" value="P:fungal-type cell wall polysaccharide metabolic process"/>
    <property type="evidence" value="ECO:0007669"/>
    <property type="project" value="TreeGrafter"/>
</dbReference>
<dbReference type="EMBL" id="AGUE01000139">
    <property type="protein sequence ID" value="EHK98659.1"/>
    <property type="molecule type" value="Genomic_DNA"/>
</dbReference>
<keyword evidence="3" id="KW-1185">Reference proteome</keyword>
<dbReference type="OrthoDB" id="43654at2759"/>
<organism evidence="2 3">
    <name type="scientific">Glarea lozoyensis (strain ATCC 74030 / MF5533)</name>
    <dbReference type="NCBI Taxonomy" id="1104152"/>
    <lineage>
        <taxon>Eukaryota</taxon>
        <taxon>Fungi</taxon>
        <taxon>Dikarya</taxon>
        <taxon>Ascomycota</taxon>
        <taxon>Pezizomycotina</taxon>
        <taxon>Leotiomycetes</taxon>
        <taxon>Helotiales</taxon>
        <taxon>Helotiaceae</taxon>
        <taxon>Glarea</taxon>
    </lineage>
</organism>
<feature type="domain" description="Asl1-like glycosyl hydrolase catalytic" evidence="1">
    <location>
        <begin position="35"/>
        <end position="277"/>
    </location>
</feature>
<evidence type="ECO:0000259" key="1">
    <source>
        <dbReference type="Pfam" id="PF11790"/>
    </source>
</evidence>
<dbReference type="InterPro" id="IPR053183">
    <property type="entry name" value="ASL1"/>
</dbReference>
<name>H0ES23_GLAL7</name>
<dbReference type="InParanoid" id="H0ES23"/>
<dbReference type="InterPro" id="IPR017853">
    <property type="entry name" value="GH"/>
</dbReference>
<dbReference type="GO" id="GO:0009277">
    <property type="term" value="C:fungal-type cell wall"/>
    <property type="evidence" value="ECO:0007669"/>
    <property type="project" value="TreeGrafter"/>
</dbReference>